<accession>A0ABQ2C6R2</accession>
<evidence type="ECO:0000313" key="1">
    <source>
        <dbReference type="EMBL" id="GGI64057.1"/>
    </source>
</evidence>
<gene>
    <name evidence="1" type="ORF">GCM10011459_18910</name>
</gene>
<dbReference type="Proteomes" id="UP000603295">
    <property type="component" value="Unassembled WGS sequence"/>
</dbReference>
<name>A0ABQ2C6R2_9LACO</name>
<reference evidence="2" key="1">
    <citation type="journal article" date="2019" name="Int. J. Syst. Evol. Microbiol.">
        <title>The Global Catalogue of Microorganisms (GCM) 10K type strain sequencing project: providing services to taxonomists for standard genome sequencing and annotation.</title>
        <authorList>
            <consortium name="The Broad Institute Genomics Platform"/>
            <consortium name="The Broad Institute Genome Sequencing Center for Infectious Disease"/>
            <person name="Wu L."/>
            <person name="Ma J."/>
        </authorList>
    </citation>
    <scope>NUCLEOTIDE SEQUENCE [LARGE SCALE GENOMIC DNA]</scope>
    <source>
        <strain evidence="2">CCM 8609</strain>
    </source>
</reference>
<dbReference type="EMBL" id="BMDS01000007">
    <property type="protein sequence ID" value="GGI64057.1"/>
    <property type="molecule type" value="Genomic_DNA"/>
</dbReference>
<organism evidence="1 2">
    <name type="scientific">Limosilactobacillus caviae</name>
    <dbReference type="NCBI Taxonomy" id="1769424"/>
    <lineage>
        <taxon>Bacteria</taxon>
        <taxon>Bacillati</taxon>
        <taxon>Bacillota</taxon>
        <taxon>Bacilli</taxon>
        <taxon>Lactobacillales</taxon>
        <taxon>Lactobacillaceae</taxon>
        <taxon>Limosilactobacillus</taxon>
    </lineage>
</organism>
<evidence type="ECO:0000313" key="2">
    <source>
        <dbReference type="Proteomes" id="UP000603295"/>
    </source>
</evidence>
<comment type="caution">
    <text evidence="1">The sequence shown here is derived from an EMBL/GenBank/DDBJ whole genome shotgun (WGS) entry which is preliminary data.</text>
</comment>
<keyword evidence="2" id="KW-1185">Reference proteome</keyword>
<protein>
    <submittedName>
        <fullName evidence="1">Uncharacterized protein</fullName>
    </submittedName>
</protein>
<sequence>MNISKIKKEYILKNTVNLITNKFADFNKVYQILEERIKGALIISFPIVL</sequence>
<proteinExistence type="predicted"/>